<feature type="transmembrane region" description="Helical" evidence="1">
    <location>
        <begin position="24"/>
        <end position="44"/>
    </location>
</feature>
<feature type="transmembrane region" description="Helical" evidence="1">
    <location>
        <begin position="220"/>
        <end position="236"/>
    </location>
</feature>
<dbReference type="RefSeq" id="WP_074694104.1">
    <property type="nucleotide sequence ID" value="NZ_FNJN01000001.1"/>
</dbReference>
<keyword evidence="2" id="KW-0436">Ligase</keyword>
<evidence type="ECO:0000313" key="2">
    <source>
        <dbReference type="EMBL" id="SDO59060.1"/>
    </source>
</evidence>
<feature type="transmembrane region" description="Helical" evidence="1">
    <location>
        <begin position="242"/>
        <end position="258"/>
    </location>
</feature>
<feature type="transmembrane region" description="Helical" evidence="1">
    <location>
        <begin position="79"/>
        <end position="99"/>
    </location>
</feature>
<feature type="transmembrane region" description="Helical" evidence="1">
    <location>
        <begin position="105"/>
        <end position="124"/>
    </location>
</feature>
<dbReference type="EMBL" id="FNJN01000001">
    <property type="protein sequence ID" value="SDO59060.1"/>
    <property type="molecule type" value="Genomic_DNA"/>
</dbReference>
<organism evidence="2 3">
    <name type="scientific">Microbacterium testaceum (strain StLB037)</name>
    <dbReference type="NCBI Taxonomy" id="979556"/>
    <lineage>
        <taxon>Bacteria</taxon>
        <taxon>Bacillati</taxon>
        <taxon>Actinomycetota</taxon>
        <taxon>Actinomycetes</taxon>
        <taxon>Micrococcales</taxon>
        <taxon>Microbacteriaceae</taxon>
        <taxon>Microbacterium</taxon>
    </lineage>
</organism>
<dbReference type="Proteomes" id="UP000186456">
    <property type="component" value="Unassembled WGS sequence"/>
</dbReference>
<evidence type="ECO:0000313" key="3">
    <source>
        <dbReference type="Proteomes" id="UP000186456"/>
    </source>
</evidence>
<keyword evidence="1" id="KW-0812">Transmembrane</keyword>
<feature type="transmembrane region" description="Helical" evidence="1">
    <location>
        <begin position="270"/>
        <end position="288"/>
    </location>
</feature>
<gene>
    <name evidence="2" type="ORF">SAMN04487788_0170</name>
</gene>
<feature type="transmembrane region" description="Helical" evidence="1">
    <location>
        <begin position="50"/>
        <end position="70"/>
    </location>
</feature>
<name>A0A1H0KTI9_MICTS</name>
<protein>
    <submittedName>
        <fullName evidence="2">O-antigen ligase</fullName>
    </submittedName>
</protein>
<reference evidence="2 3" key="1">
    <citation type="submission" date="2016-10" db="EMBL/GenBank/DDBJ databases">
        <authorList>
            <person name="de Groot N.N."/>
        </authorList>
    </citation>
    <scope>NUCLEOTIDE SEQUENCE [LARGE SCALE GENOMIC DNA]</scope>
    <source>
        <strain evidence="2 3">StLB037</strain>
    </source>
</reference>
<feature type="transmembrane region" description="Helical" evidence="1">
    <location>
        <begin position="136"/>
        <end position="155"/>
    </location>
</feature>
<keyword evidence="1" id="KW-1133">Transmembrane helix</keyword>
<evidence type="ECO:0000256" key="1">
    <source>
        <dbReference type="SAM" id="Phobius"/>
    </source>
</evidence>
<feature type="transmembrane region" description="Helical" evidence="1">
    <location>
        <begin position="358"/>
        <end position="379"/>
    </location>
</feature>
<feature type="transmembrane region" description="Helical" evidence="1">
    <location>
        <begin position="196"/>
        <end position="213"/>
    </location>
</feature>
<proteinExistence type="predicted"/>
<dbReference type="GO" id="GO:0016874">
    <property type="term" value="F:ligase activity"/>
    <property type="evidence" value="ECO:0007669"/>
    <property type="project" value="UniProtKB-KW"/>
</dbReference>
<dbReference type="InterPro" id="IPR051533">
    <property type="entry name" value="WaaL-like"/>
</dbReference>
<sequence length="466" mass="49604">MAMHTNHPVSALPTAPARETTGHLLLRAWCVLLLVLALGGVGLVHALGPAATAVVVAATAVVSAVVWLVVRPPLAVRRLPWIAAGYLAWATASLAWSAWPAASVLTLLLLWITTFQGLFVGAVLTWRDVVRAIASAAKWVVGLSLLFEIAVALIVRGPLLPGFAAPTAGADPVAPWSDGALLTGGRIQGIYGDADLLAAVMLVAIIVFGVRLAAGAPRRALLIVWIAVAGFLFVRAASITAVIAAAFVALVLGTVLVMRTAKRPGERTRWYLLYAAIGLGGAAALWFGRDTIFEMLGRGADLTGREGIWADVLTRADQHPFIGWGFSTPWITTEPLIDGWIVDQGQTVAQAHGMWLDAYLQLGGVGVALLALVYLAYLWRSWFFAVDRPRWDLRADRPHSPLTLLPTLVGALLVAQGLTDSGPLLLWGWMFVVLFGAKIKQTPLVGVGPSEQSISIERGELQRPAL</sequence>
<dbReference type="PANTHER" id="PTHR37422:SF21">
    <property type="entry name" value="EXOQ-LIKE PROTEIN"/>
    <property type="match status" value="1"/>
</dbReference>
<dbReference type="PANTHER" id="PTHR37422">
    <property type="entry name" value="TEICHURONIC ACID BIOSYNTHESIS PROTEIN TUAE"/>
    <property type="match status" value="1"/>
</dbReference>
<keyword evidence="1" id="KW-0472">Membrane</keyword>
<accession>A0A1H0KTI9</accession>
<dbReference type="AlphaFoldDB" id="A0A1H0KTI9"/>